<keyword evidence="2" id="KW-0812">Transmembrane</keyword>
<proteinExistence type="predicted"/>
<keyword evidence="2" id="KW-0472">Membrane</keyword>
<evidence type="ECO:0000256" key="2">
    <source>
        <dbReference type="SAM" id="Phobius"/>
    </source>
</evidence>
<keyword evidence="2" id="KW-1133">Transmembrane helix</keyword>
<keyword evidence="4" id="KW-1185">Reference proteome</keyword>
<feature type="compositionally biased region" description="Polar residues" evidence="1">
    <location>
        <begin position="221"/>
        <end position="234"/>
    </location>
</feature>
<dbReference type="NCBIfam" id="TIGR02532">
    <property type="entry name" value="IV_pilin_GFxxxE"/>
    <property type="match status" value="1"/>
</dbReference>
<accession>A0ABX2M724</accession>
<feature type="region of interest" description="Disordered" evidence="1">
    <location>
        <begin position="439"/>
        <end position="462"/>
    </location>
</feature>
<evidence type="ECO:0000256" key="1">
    <source>
        <dbReference type="SAM" id="MobiDB-lite"/>
    </source>
</evidence>
<comment type="caution">
    <text evidence="3">The sequence shown here is derived from an EMBL/GenBank/DDBJ whole genome shotgun (WGS) entry which is preliminary data.</text>
</comment>
<organism evidence="3 4">
    <name type="scientific">Curtobacterium pusillum</name>
    <dbReference type="NCBI Taxonomy" id="69373"/>
    <lineage>
        <taxon>Bacteria</taxon>
        <taxon>Bacillati</taxon>
        <taxon>Actinomycetota</taxon>
        <taxon>Actinomycetes</taxon>
        <taxon>Micrococcales</taxon>
        <taxon>Microbacteriaceae</taxon>
        <taxon>Curtobacterium</taxon>
    </lineage>
</organism>
<dbReference type="RefSeq" id="WP_175350925.1">
    <property type="nucleotide sequence ID" value="NZ_BAAAWQ010000001.1"/>
</dbReference>
<gene>
    <name evidence="3" type="ORF">HP507_05960</name>
</gene>
<dbReference type="InterPro" id="IPR012902">
    <property type="entry name" value="N_methyl_site"/>
</dbReference>
<feature type="region of interest" description="Disordered" evidence="1">
    <location>
        <begin position="221"/>
        <end position="241"/>
    </location>
</feature>
<feature type="transmembrane region" description="Helical" evidence="2">
    <location>
        <begin position="20"/>
        <end position="48"/>
    </location>
</feature>
<evidence type="ECO:0000313" key="4">
    <source>
        <dbReference type="Proteomes" id="UP000573001"/>
    </source>
</evidence>
<dbReference type="Pfam" id="PF07963">
    <property type="entry name" value="N_methyl"/>
    <property type="match status" value="1"/>
</dbReference>
<protein>
    <submittedName>
        <fullName evidence="3">Type II secretion system protein</fullName>
    </submittedName>
</protein>
<evidence type="ECO:0000313" key="3">
    <source>
        <dbReference type="EMBL" id="NUU13374.1"/>
    </source>
</evidence>
<name>A0ABX2M724_9MICO</name>
<dbReference type="EMBL" id="JABMCE010000063">
    <property type="protein sequence ID" value="NUU13374.1"/>
    <property type="molecule type" value="Genomic_DNA"/>
</dbReference>
<reference evidence="3 4" key="1">
    <citation type="submission" date="2020-05" db="EMBL/GenBank/DDBJ databases">
        <title>Genome Sequencing of Type Strains.</title>
        <authorList>
            <person name="Lemaire J.F."/>
            <person name="Inderbitzin P."/>
            <person name="Gregorio O.A."/>
            <person name="Collins S.B."/>
            <person name="Wespe N."/>
            <person name="Knight-Connoni V."/>
        </authorList>
    </citation>
    <scope>NUCLEOTIDE SEQUENCE [LARGE SCALE GENOMIC DNA]</scope>
    <source>
        <strain evidence="3 4">ATCC 19096</strain>
    </source>
</reference>
<dbReference type="Proteomes" id="UP000573001">
    <property type="component" value="Unassembled WGS sequence"/>
</dbReference>
<sequence length="462" mass="46767">MLRLTTLLRETREHDEGFSIVEVLVAMTVFAMIAAGVATGIVSSLYLAHGSRSREVAIGLAQDAIDAARTDANLFAVTDQTTPTKRDGVVYTVKQVARWVPSAGSANACGAGGGGPLAYKRVSMTVTWTAGTGGSEQSVSMNSLVAPTTSVTAANLGTVIVSVSTASGAGNQGVSVSIAPNASNPSGATAITSTIANTDANGCTYALNVKPGRYDVKLSKSSSIDDGTSAGSLGSQTTTPSTTVTVTANQTAAANFNYDTVMALSPQWSDPNASTTAFTSPTTVPVTLRHKAADYGPYVVGTTAKVFPFTDGYQVIAGTPSTCLSNDPEAWTTANGTAVAPRNNPQTIGATNAVKAPVQIITVKLAGTADNALTATTTTPVSNSGDPGCATTTTYTFTGLPTGGTATIGLPYGTYTLRSGTVTKIVNGLVTIAFASGTPSVTSSTGVSTSSNKVMLDPRRTP</sequence>
<feature type="compositionally biased region" description="Low complexity" evidence="1">
    <location>
        <begin position="439"/>
        <end position="451"/>
    </location>
</feature>